<dbReference type="InterPro" id="IPR029062">
    <property type="entry name" value="Class_I_gatase-like"/>
</dbReference>
<evidence type="ECO:0000259" key="4">
    <source>
        <dbReference type="PROSITE" id="PS01124"/>
    </source>
</evidence>
<dbReference type="CDD" id="cd03138">
    <property type="entry name" value="GATase1_AraC_2"/>
    <property type="match status" value="1"/>
</dbReference>
<keyword evidence="1" id="KW-0805">Transcription regulation</keyword>
<dbReference type="SUPFAM" id="SSF46689">
    <property type="entry name" value="Homeodomain-like"/>
    <property type="match status" value="1"/>
</dbReference>
<dbReference type="EMBL" id="KB611241">
    <property type="protein sequence ID" value="EMH73539.1"/>
    <property type="molecule type" value="Genomic_DNA"/>
</dbReference>
<feature type="domain" description="HTH araC/xylS-type" evidence="4">
    <location>
        <begin position="240"/>
        <end position="341"/>
    </location>
</feature>
<keyword evidence="2" id="KW-0238">DNA-binding</keyword>
<evidence type="ECO:0000256" key="2">
    <source>
        <dbReference type="ARBA" id="ARBA00023125"/>
    </source>
</evidence>
<name>M3S3Y3_ENTH1</name>
<dbReference type="SUPFAM" id="SSF52317">
    <property type="entry name" value="Class I glutamine amidotransferase-like"/>
    <property type="match status" value="1"/>
</dbReference>
<dbReference type="InterPro" id="IPR009057">
    <property type="entry name" value="Homeodomain-like_sf"/>
</dbReference>
<dbReference type="AlphaFoldDB" id="M3S3Y3"/>
<dbReference type="Gene3D" id="3.40.50.880">
    <property type="match status" value="1"/>
</dbReference>
<dbReference type="PROSITE" id="PS00041">
    <property type="entry name" value="HTH_ARAC_FAMILY_1"/>
    <property type="match status" value="1"/>
</dbReference>
<dbReference type="GO" id="GO:0043565">
    <property type="term" value="F:sequence-specific DNA binding"/>
    <property type="evidence" value="ECO:0007669"/>
    <property type="project" value="InterPro"/>
</dbReference>
<dbReference type="InterPro" id="IPR002818">
    <property type="entry name" value="DJ-1/PfpI"/>
</dbReference>
<dbReference type="SMART" id="SM00342">
    <property type="entry name" value="HTH_ARAC"/>
    <property type="match status" value="1"/>
</dbReference>
<dbReference type="Pfam" id="PF01965">
    <property type="entry name" value="DJ-1_PfpI"/>
    <property type="match status" value="1"/>
</dbReference>
<evidence type="ECO:0000313" key="5">
    <source>
        <dbReference type="EMBL" id="EMH73539.1"/>
    </source>
</evidence>
<dbReference type="InterPro" id="IPR052158">
    <property type="entry name" value="INH-QAR"/>
</dbReference>
<sequence>MENSPFPKRRTETVRIAIVALEGSLLSAIAGLSDLFWMTNQTLRSPPLELPQSPGHAARPEFETVVVSADGNSLRDPQGRLISVDASFRDVEVCDAVLVTGMALAADRAPPLTKSVMQASDWISACHQKGAWVGGACAGTFVLGEAGLLDRRRCTTTWWLHHVFKRRFPRALPVWGSAMESHDQVITTGGPLSWIDLALQIIRNSAGVEIARLAADISVADSLPLPQSIYAPRGFINGSDPFLLEAEQLIRRSPGGLTALELAKALHVSDRTLHRRLKHLTNESPKELITRVRIETACVLLQAPSASIKQVALECGYNEDTSFRRAFTQITGMNPAEYRRWAKGRIG</sequence>
<dbReference type="PRINTS" id="PR00032">
    <property type="entry name" value="HTHARAC"/>
</dbReference>
<dbReference type="VEuPathDB" id="AmoebaDB:EHI8A_119250"/>
<dbReference type="PANTHER" id="PTHR43130">
    <property type="entry name" value="ARAC-FAMILY TRANSCRIPTIONAL REGULATOR"/>
    <property type="match status" value="1"/>
</dbReference>
<dbReference type="InterPro" id="IPR018062">
    <property type="entry name" value="HTH_AraC-typ_CS"/>
</dbReference>
<evidence type="ECO:0000256" key="1">
    <source>
        <dbReference type="ARBA" id="ARBA00023015"/>
    </source>
</evidence>
<evidence type="ECO:0000313" key="6">
    <source>
        <dbReference type="Proteomes" id="UP000030781"/>
    </source>
</evidence>
<dbReference type="InterPro" id="IPR018060">
    <property type="entry name" value="HTH_AraC"/>
</dbReference>
<gene>
    <name evidence="5" type="ORF">EHI8A_119250</name>
</gene>
<dbReference type="Pfam" id="PF12833">
    <property type="entry name" value="HTH_18"/>
    <property type="match status" value="1"/>
</dbReference>
<dbReference type="Gene3D" id="1.10.10.60">
    <property type="entry name" value="Homeodomain-like"/>
    <property type="match status" value="1"/>
</dbReference>
<accession>M3S3Y3</accession>
<evidence type="ECO:0000256" key="3">
    <source>
        <dbReference type="ARBA" id="ARBA00023163"/>
    </source>
</evidence>
<dbReference type="PANTHER" id="PTHR43130:SF11">
    <property type="entry name" value="TRANSCRIPTIONAL REGULATORY PROTEIN"/>
    <property type="match status" value="1"/>
</dbReference>
<protein>
    <submittedName>
        <fullName evidence="5">Transcriptional regulator, AraC family protein</fullName>
    </submittedName>
</protein>
<dbReference type="InterPro" id="IPR020449">
    <property type="entry name" value="Tscrpt_reg_AraC-type_HTH"/>
</dbReference>
<dbReference type="PROSITE" id="PS01124">
    <property type="entry name" value="HTH_ARAC_FAMILY_2"/>
    <property type="match status" value="1"/>
</dbReference>
<dbReference type="Proteomes" id="UP000030781">
    <property type="component" value="Unassembled WGS sequence"/>
</dbReference>
<reference evidence="5 6" key="1">
    <citation type="submission" date="2013-01" db="EMBL/GenBank/DDBJ databases">
        <authorList>
            <person name="Hannick L."/>
            <person name="Zafar N."/>
            <person name="Lorenzi H."/>
            <person name="Ali I.A."/>
            <person name="Petri W.P."/>
            <person name="Caler E."/>
        </authorList>
    </citation>
    <scope>NUCLEOTIDE SEQUENCE [LARGE SCALE GENOMIC DNA]</scope>
    <source>
        <strain evidence="6">HM3:IMSS-B</strain>
    </source>
</reference>
<proteinExistence type="predicted"/>
<keyword evidence="3" id="KW-0804">Transcription</keyword>
<dbReference type="GO" id="GO:0003700">
    <property type="term" value="F:DNA-binding transcription factor activity"/>
    <property type="evidence" value="ECO:0007669"/>
    <property type="project" value="InterPro"/>
</dbReference>
<organism evidence="5 6">
    <name type="scientific">Entamoeba histolytica HM-1:IMSS-B</name>
    <dbReference type="NCBI Taxonomy" id="885319"/>
    <lineage>
        <taxon>Eukaryota</taxon>
        <taxon>Amoebozoa</taxon>
        <taxon>Evosea</taxon>
        <taxon>Archamoebae</taxon>
        <taxon>Mastigamoebida</taxon>
        <taxon>Entamoebidae</taxon>
        <taxon>Entamoeba</taxon>
    </lineage>
</organism>